<reference evidence="2" key="1">
    <citation type="submission" date="2020-10" db="EMBL/GenBank/DDBJ databases">
        <authorList>
            <person name="Kikuchi T."/>
        </authorList>
    </citation>
    <scope>NUCLEOTIDE SEQUENCE</scope>
    <source>
        <strain evidence="2">NKZ352</strain>
    </source>
</reference>
<keyword evidence="3" id="KW-1185">Reference proteome</keyword>
<feature type="chain" id="PRO_5035948517" evidence="1">
    <location>
        <begin position="21"/>
        <end position="171"/>
    </location>
</feature>
<protein>
    <submittedName>
        <fullName evidence="2">Uncharacterized protein</fullName>
    </submittedName>
</protein>
<keyword evidence="1" id="KW-0732">Signal</keyword>
<dbReference type="EMBL" id="CAJGYM010000072">
    <property type="protein sequence ID" value="CAD6196471.1"/>
    <property type="molecule type" value="Genomic_DNA"/>
</dbReference>
<gene>
    <name evidence="2" type="ORF">CAUJ_LOCUS12385</name>
</gene>
<dbReference type="AlphaFoldDB" id="A0A8S1HIK1"/>
<comment type="caution">
    <text evidence="2">The sequence shown here is derived from an EMBL/GenBank/DDBJ whole genome shotgun (WGS) entry which is preliminary data.</text>
</comment>
<name>A0A8S1HIK1_9PELO</name>
<feature type="signal peptide" evidence="1">
    <location>
        <begin position="1"/>
        <end position="20"/>
    </location>
</feature>
<evidence type="ECO:0000313" key="3">
    <source>
        <dbReference type="Proteomes" id="UP000835052"/>
    </source>
</evidence>
<sequence length="171" mass="20551">MIFSLLVFLLLQVVEPKAYGQRVEYRYEYDPKKSAKPIVEITYDDVTDEMELAKIFNQRRNADVRKAPSKLRYLEGPRERMNLRLPSHRFVNFNQGWMNDNRNVEKTWQSELGEFPFVNLNGDTKAMADEMESFLRRQSESILAHHFSPMHKHFRPYENPFFHRFSLFKVK</sequence>
<organism evidence="2 3">
    <name type="scientific">Caenorhabditis auriculariae</name>
    <dbReference type="NCBI Taxonomy" id="2777116"/>
    <lineage>
        <taxon>Eukaryota</taxon>
        <taxon>Metazoa</taxon>
        <taxon>Ecdysozoa</taxon>
        <taxon>Nematoda</taxon>
        <taxon>Chromadorea</taxon>
        <taxon>Rhabditida</taxon>
        <taxon>Rhabditina</taxon>
        <taxon>Rhabditomorpha</taxon>
        <taxon>Rhabditoidea</taxon>
        <taxon>Rhabditidae</taxon>
        <taxon>Peloderinae</taxon>
        <taxon>Caenorhabditis</taxon>
    </lineage>
</organism>
<proteinExistence type="predicted"/>
<dbReference type="Proteomes" id="UP000835052">
    <property type="component" value="Unassembled WGS sequence"/>
</dbReference>
<evidence type="ECO:0000256" key="1">
    <source>
        <dbReference type="SAM" id="SignalP"/>
    </source>
</evidence>
<accession>A0A8S1HIK1</accession>
<dbReference type="OrthoDB" id="5781306at2759"/>
<evidence type="ECO:0000313" key="2">
    <source>
        <dbReference type="EMBL" id="CAD6196471.1"/>
    </source>
</evidence>